<keyword evidence="2" id="KW-0472">Membrane</keyword>
<dbReference type="RefSeq" id="WP_272736474.1">
    <property type="nucleotide sequence ID" value="NZ_CP116942.1"/>
</dbReference>
<sequence>MTAVAPAPPDHTSSPVGRTHLGWVVAGASAAAGAIHLAMVPGHAGGSLLDPLGFALVGWFQLLVAGIVLADRGGRSVYKVAVVGNLAVTGLWLWSRTAGLPVGEHAGVAEEVTVVDGSAVALQLVAVVAAAWVLLAPGRVAAGRLAPALLAVGALGLATTVITSADAAEHGGSGHAHGEEAAAGDHGHGADDADRHATWMADVDEARCDTGFNIDAYWEETDYFGIDTYQGGAIDMSAAGGHDHGGGASAAGPAATEPDPTGGRGSAGLDELVALTSASGDGEGAAAALVTGLGEASEADYDAWRWWARTSGAVGGGHGDHSAAAPDDAGGHGGHAGPQPWTAMTDPAQCARLEEEVALARETALAYPTAADATEAGWVRVTGYVPGIAAHYMNFALVDGEFAVDEPEMILYDGDGPDAHVVGLSYYVIQDGDAEPTQGFTGDNDHYHRHVGLCQGPGGVIGDSTTTEEECAARGGVKANGSKGWMSHAWVVPGCESPWGLFSAATPLLEEATGEASGDNDGACVASAVRERYGMGTGVEVAPASVGGG</sequence>
<protein>
    <submittedName>
        <fullName evidence="3">Uncharacterized protein</fullName>
    </submittedName>
</protein>
<feature type="region of interest" description="Disordered" evidence="1">
    <location>
        <begin position="315"/>
        <end position="344"/>
    </location>
</feature>
<feature type="transmembrane region" description="Helical" evidence="2">
    <location>
        <begin position="77"/>
        <end position="94"/>
    </location>
</feature>
<keyword evidence="2" id="KW-0812">Transmembrane</keyword>
<name>A0AAF0BTL2_9ACTN</name>
<evidence type="ECO:0000256" key="2">
    <source>
        <dbReference type="SAM" id="Phobius"/>
    </source>
</evidence>
<feature type="transmembrane region" description="Helical" evidence="2">
    <location>
        <begin position="21"/>
        <end position="40"/>
    </location>
</feature>
<dbReference type="AlphaFoldDB" id="A0AAF0BTL2"/>
<proteinExistence type="predicted"/>
<evidence type="ECO:0000256" key="1">
    <source>
        <dbReference type="SAM" id="MobiDB-lite"/>
    </source>
</evidence>
<gene>
    <name evidence="3" type="ORF">PO878_20880</name>
</gene>
<evidence type="ECO:0000313" key="3">
    <source>
        <dbReference type="EMBL" id="WCO66952.1"/>
    </source>
</evidence>
<dbReference type="EMBL" id="CP116942">
    <property type="protein sequence ID" value="WCO66952.1"/>
    <property type="molecule type" value="Genomic_DNA"/>
</dbReference>
<accession>A0AAF0BTL2</accession>
<keyword evidence="4" id="KW-1185">Reference proteome</keyword>
<feature type="transmembrane region" description="Helical" evidence="2">
    <location>
        <begin position="147"/>
        <end position="165"/>
    </location>
</feature>
<evidence type="ECO:0000313" key="4">
    <source>
        <dbReference type="Proteomes" id="UP001216390"/>
    </source>
</evidence>
<feature type="transmembrane region" description="Helical" evidence="2">
    <location>
        <begin position="52"/>
        <end position="70"/>
    </location>
</feature>
<dbReference type="Proteomes" id="UP001216390">
    <property type="component" value="Chromosome"/>
</dbReference>
<feature type="transmembrane region" description="Helical" evidence="2">
    <location>
        <begin position="114"/>
        <end position="135"/>
    </location>
</feature>
<dbReference type="KEGG" id="ima:PO878_20880"/>
<feature type="region of interest" description="Disordered" evidence="1">
    <location>
        <begin position="168"/>
        <end position="193"/>
    </location>
</feature>
<reference evidence="3" key="1">
    <citation type="submission" date="2023-01" db="EMBL/GenBank/DDBJ databases">
        <title>The diversity of Class Acidimicrobiia in South China Sea sediment environments and the proposal of Iamia marina sp. nov., a novel species of the genus Iamia.</title>
        <authorList>
            <person name="He Y."/>
            <person name="Tian X."/>
        </authorList>
    </citation>
    <scope>NUCLEOTIDE SEQUENCE</scope>
    <source>
        <strain evidence="3">DSM 19957</strain>
    </source>
</reference>
<feature type="compositionally biased region" description="Basic and acidic residues" evidence="1">
    <location>
        <begin position="176"/>
        <end position="193"/>
    </location>
</feature>
<feature type="region of interest" description="Disordered" evidence="1">
    <location>
        <begin position="243"/>
        <end position="266"/>
    </location>
</feature>
<organism evidence="3 4">
    <name type="scientific">Iamia majanohamensis</name>
    <dbReference type="NCBI Taxonomy" id="467976"/>
    <lineage>
        <taxon>Bacteria</taxon>
        <taxon>Bacillati</taxon>
        <taxon>Actinomycetota</taxon>
        <taxon>Acidimicrobiia</taxon>
        <taxon>Acidimicrobiales</taxon>
        <taxon>Iamiaceae</taxon>
        <taxon>Iamia</taxon>
    </lineage>
</organism>
<keyword evidence="2" id="KW-1133">Transmembrane helix</keyword>